<evidence type="ECO:0000313" key="1">
    <source>
        <dbReference type="EMBL" id="KKK53594.1"/>
    </source>
</evidence>
<organism evidence="1">
    <name type="scientific">marine sediment metagenome</name>
    <dbReference type="NCBI Taxonomy" id="412755"/>
    <lineage>
        <taxon>unclassified sequences</taxon>
        <taxon>metagenomes</taxon>
        <taxon>ecological metagenomes</taxon>
    </lineage>
</organism>
<comment type="caution">
    <text evidence="1">The sequence shown here is derived from an EMBL/GenBank/DDBJ whole genome shotgun (WGS) entry which is preliminary data.</text>
</comment>
<dbReference type="AlphaFoldDB" id="A0A0F8YHC5"/>
<sequence length="55" mass="6375">FGHNNAMTSLVNKWGDLEIENVSTAAFTELVFEQDQWVDIKKGTTKQYIKPKQFK</sequence>
<feature type="non-terminal residue" evidence="1">
    <location>
        <position position="1"/>
    </location>
</feature>
<protein>
    <recommendedName>
        <fullName evidence="2">Histidine phosphatase family protein</fullName>
    </recommendedName>
</protein>
<reference evidence="1" key="1">
    <citation type="journal article" date="2015" name="Nature">
        <title>Complex archaea that bridge the gap between prokaryotes and eukaryotes.</title>
        <authorList>
            <person name="Spang A."/>
            <person name="Saw J.H."/>
            <person name="Jorgensen S.L."/>
            <person name="Zaremba-Niedzwiedzka K."/>
            <person name="Martijn J."/>
            <person name="Lind A.E."/>
            <person name="van Eijk R."/>
            <person name="Schleper C."/>
            <person name="Guy L."/>
            <person name="Ettema T.J."/>
        </authorList>
    </citation>
    <scope>NUCLEOTIDE SEQUENCE</scope>
</reference>
<name>A0A0F8YHC5_9ZZZZ</name>
<gene>
    <name evidence="1" type="ORF">LCGC14_3093210</name>
</gene>
<dbReference type="EMBL" id="LAZR01066422">
    <property type="protein sequence ID" value="KKK53594.1"/>
    <property type="molecule type" value="Genomic_DNA"/>
</dbReference>
<proteinExistence type="predicted"/>
<evidence type="ECO:0008006" key="2">
    <source>
        <dbReference type="Google" id="ProtNLM"/>
    </source>
</evidence>
<accession>A0A0F8YHC5</accession>